<evidence type="ECO:0000313" key="4">
    <source>
        <dbReference type="Proteomes" id="UP001165561"/>
    </source>
</evidence>
<keyword evidence="1" id="KW-0378">Hydrolase</keyword>
<evidence type="ECO:0000313" key="3">
    <source>
        <dbReference type="EMBL" id="MDD9208238.1"/>
    </source>
</evidence>
<dbReference type="Proteomes" id="UP001165561">
    <property type="component" value="Unassembled WGS sequence"/>
</dbReference>
<sequence length="381" mass="41052">MTPPDRFATVAVEAGRALEVEITAYLVDYEQQHLHPVPGPHTAGREPLGVDSSLAGRSFRDLDIMPTSGADPRLWVPLLDGVERLGVLEVGLGDPGRQDDAELRSHLVWLAALLGHLVSVMTHYGDGLDAVRRQRPRSTAAELIWQLLPPLTAGTDDVVVAGLVEPCYDTGGDAFDYALSATTAHLAIFDATGHTLDSGLTTAMALSADRRARRDGATLLDRVRAIDEVIGADADGAGRMLTAVLAELDLGTGLLRYVAAGHPYPLLVRDGKVVKSLSDGRRPLFGLPAGELVEGTEQLEPGDWLVLYTDGITEARDENGGFFGLDRLEDFMEREIRSGLAPPEMVRRLVANVLSHQRGVLQDDASIVVAQWAHLYAELTP</sequence>
<accession>A0ABT5U1N7</accession>
<dbReference type="InterPro" id="IPR052016">
    <property type="entry name" value="Bact_Sigma-Reg"/>
</dbReference>
<dbReference type="SUPFAM" id="SSF81606">
    <property type="entry name" value="PP2C-like"/>
    <property type="match status" value="1"/>
</dbReference>
<dbReference type="PANTHER" id="PTHR43156:SF2">
    <property type="entry name" value="STAGE II SPORULATION PROTEIN E"/>
    <property type="match status" value="1"/>
</dbReference>
<reference evidence="3" key="1">
    <citation type="submission" date="2023-02" db="EMBL/GenBank/DDBJ databases">
        <title>Georgenia sp.10Sc9-8, isolated from a soil sample collected from the Taklamakan desert.</title>
        <authorList>
            <person name="Liu S."/>
        </authorList>
    </citation>
    <scope>NUCLEOTIDE SEQUENCE</scope>
    <source>
        <strain evidence="3">10Sc9-8</strain>
    </source>
</reference>
<dbReference type="InterPro" id="IPR001932">
    <property type="entry name" value="PPM-type_phosphatase-like_dom"/>
</dbReference>
<dbReference type="InterPro" id="IPR036457">
    <property type="entry name" value="PPM-type-like_dom_sf"/>
</dbReference>
<evidence type="ECO:0000259" key="2">
    <source>
        <dbReference type="SMART" id="SM00331"/>
    </source>
</evidence>
<organism evidence="3 4">
    <name type="scientific">Georgenia halotolerans</name>
    <dbReference type="NCBI Taxonomy" id="3028317"/>
    <lineage>
        <taxon>Bacteria</taxon>
        <taxon>Bacillati</taxon>
        <taxon>Actinomycetota</taxon>
        <taxon>Actinomycetes</taxon>
        <taxon>Micrococcales</taxon>
        <taxon>Bogoriellaceae</taxon>
        <taxon>Georgenia</taxon>
    </lineage>
</organism>
<feature type="domain" description="PPM-type phosphatase" evidence="2">
    <location>
        <begin position="169"/>
        <end position="372"/>
    </location>
</feature>
<evidence type="ECO:0000256" key="1">
    <source>
        <dbReference type="ARBA" id="ARBA00022801"/>
    </source>
</evidence>
<name>A0ABT5U1N7_9MICO</name>
<gene>
    <name evidence="3" type="ORF">PU560_17480</name>
</gene>
<dbReference type="PANTHER" id="PTHR43156">
    <property type="entry name" value="STAGE II SPORULATION PROTEIN E-RELATED"/>
    <property type="match status" value="1"/>
</dbReference>
<dbReference type="EMBL" id="JARACI010001202">
    <property type="protein sequence ID" value="MDD9208238.1"/>
    <property type="molecule type" value="Genomic_DNA"/>
</dbReference>
<dbReference type="Gene3D" id="3.60.40.10">
    <property type="entry name" value="PPM-type phosphatase domain"/>
    <property type="match status" value="1"/>
</dbReference>
<dbReference type="Pfam" id="PF07228">
    <property type="entry name" value="SpoIIE"/>
    <property type="match status" value="1"/>
</dbReference>
<comment type="caution">
    <text evidence="3">The sequence shown here is derived from an EMBL/GenBank/DDBJ whole genome shotgun (WGS) entry which is preliminary data.</text>
</comment>
<keyword evidence="4" id="KW-1185">Reference proteome</keyword>
<proteinExistence type="predicted"/>
<dbReference type="SMART" id="SM00331">
    <property type="entry name" value="PP2C_SIG"/>
    <property type="match status" value="1"/>
</dbReference>
<protein>
    <submittedName>
        <fullName evidence="3">PP2C family protein-serine/threonine phosphatase</fullName>
    </submittedName>
</protein>